<gene>
    <name evidence="3" type="ORF">MNB_SUP05-6-913</name>
    <name evidence="4" type="ORF">MNB_SUP05-9-1061</name>
</gene>
<dbReference type="AlphaFoldDB" id="A0A1W1DI32"/>
<dbReference type="InterPro" id="IPR035923">
    <property type="entry name" value="TT1751-like_sf"/>
</dbReference>
<evidence type="ECO:0000313" key="3">
    <source>
        <dbReference type="EMBL" id="SFV80815.1"/>
    </source>
</evidence>
<accession>A0A1W1DI32</accession>
<evidence type="ECO:0000256" key="1">
    <source>
        <dbReference type="SAM" id="Phobius"/>
    </source>
</evidence>
<protein>
    <recommendedName>
        <fullName evidence="2">DUF302 domain-containing protein</fullName>
    </recommendedName>
</protein>
<dbReference type="Pfam" id="PF03625">
    <property type="entry name" value="DUF302"/>
    <property type="match status" value="1"/>
</dbReference>
<feature type="transmembrane region" description="Helical" evidence="1">
    <location>
        <begin position="7"/>
        <end position="24"/>
    </location>
</feature>
<name>A0A1W1DI32_9ZZZZ</name>
<dbReference type="SUPFAM" id="SSF103247">
    <property type="entry name" value="TT1751-like"/>
    <property type="match status" value="1"/>
</dbReference>
<dbReference type="InterPro" id="IPR005180">
    <property type="entry name" value="DUF302"/>
</dbReference>
<evidence type="ECO:0000259" key="2">
    <source>
        <dbReference type="Pfam" id="PF03625"/>
    </source>
</evidence>
<dbReference type="EMBL" id="FPHX01000019">
    <property type="protein sequence ID" value="SFV83881.1"/>
    <property type="molecule type" value="Genomic_DNA"/>
</dbReference>
<keyword evidence="1" id="KW-1133">Transmembrane helix</keyword>
<keyword evidence="1" id="KW-0472">Membrane</keyword>
<feature type="domain" description="DUF302" evidence="2">
    <location>
        <begin position="131"/>
        <end position="179"/>
    </location>
</feature>
<dbReference type="EMBL" id="FPHV01000011">
    <property type="protein sequence ID" value="SFV80815.1"/>
    <property type="molecule type" value="Genomic_DNA"/>
</dbReference>
<organism evidence="3">
    <name type="scientific">hydrothermal vent metagenome</name>
    <dbReference type="NCBI Taxonomy" id="652676"/>
    <lineage>
        <taxon>unclassified sequences</taxon>
        <taxon>metagenomes</taxon>
        <taxon>ecological metagenomes</taxon>
    </lineage>
</organism>
<proteinExistence type="predicted"/>
<keyword evidence="1" id="KW-0812">Transmembrane</keyword>
<evidence type="ECO:0000313" key="4">
    <source>
        <dbReference type="EMBL" id="SFV83881.1"/>
    </source>
</evidence>
<sequence>MSGIINIVKWVLMVVGAIAIYYGVSLQVKYNGVTGKIISEVISPTLHPESMAKVYMPMTNKLLETGDITMASIVRVKVADDVTNEDVEEAMESIATEEGIRSVGMLPLSEMVELQTNAPGVTKGHADFKAQRFLKIYQYCAPRTAMTMVEHSDAFSAYLPCRLALIEDKQGQRWLYTLDMNAMIYGGVELPEYLLEKALDVQRVITRIQNGGAEGDF</sequence>
<dbReference type="CDD" id="cd14797">
    <property type="entry name" value="DUF302"/>
    <property type="match status" value="1"/>
</dbReference>
<reference evidence="3" key="1">
    <citation type="submission" date="2016-10" db="EMBL/GenBank/DDBJ databases">
        <authorList>
            <person name="de Groot N.N."/>
        </authorList>
    </citation>
    <scope>NUCLEOTIDE SEQUENCE</scope>
</reference>
<dbReference type="Gene3D" id="3.30.310.70">
    <property type="entry name" value="TT1751-like domain"/>
    <property type="match status" value="1"/>
</dbReference>